<dbReference type="PANTHER" id="PTHR11986">
    <property type="entry name" value="AMINOTRANSFERASE CLASS III"/>
    <property type="match status" value="1"/>
</dbReference>
<dbReference type="Gene3D" id="3.40.640.10">
    <property type="entry name" value="Type I PLP-dependent aspartate aminotransferase-like (Major domain)"/>
    <property type="match status" value="2"/>
</dbReference>
<dbReference type="Gene3D" id="3.40.50.720">
    <property type="entry name" value="NAD(P)-binding Rossmann-like Domain"/>
    <property type="match status" value="1"/>
</dbReference>
<dbReference type="GO" id="GO:0042802">
    <property type="term" value="F:identical protein binding"/>
    <property type="evidence" value="ECO:0007669"/>
    <property type="project" value="TreeGrafter"/>
</dbReference>
<name>A0A1G8Z2E3_9PSED</name>
<evidence type="ECO:0000256" key="4">
    <source>
        <dbReference type="ARBA" id="ARBA00022898"/>
    </source>
</evidence>
<dbReference type="Proteomes" id="UP000198706">
    <property type="component" value="Unassembled WGS sequence"/>
</dbReference>
<keyword evidence="4" id="KW-0663">Pyridoxal phosphate</keyword>
<organism evidence="5 6">
    <name type="scientific">Pseudomonas indica</name>
    <dbReference type="NCBI Taxonomy" id="137658"/>
    <lineage>
        <taxon>Bacteria</taxon>
        <taxon>Pseudomonadati</taxon>
        <taxon>Pseudomonadota</taxon>
        <taxon>Gammaproteobacteria</taxon>
        <taxon>Pseudomonadales</taxon>
        <taxon>Pseudomonadaceae</taxon>
        <taxon>Pseudomonas</taxon>
    </lineage>
</organism>
<dbReference type="Pfam" id="PF00202">
    <property type="entry name" value="Aminotran_3"/>
    <property type="match status" value="1"/>
</dbReference>
<dbReference type="InterPro" id="IPR015422">
    <property type="entry name" value="PyrdxlP-dep_Trfase_small"/>
</dbReference>
<dbReference type="Gene3D" id="3.90.1150.10">
    <property type="entry name" value="Aspartate Aminotransferase, domain 1"/>
    <property type="match status" value="2"/>
</dbReference>
<dbReference type="InterPro" id="IPR005814">
    <property type="entry name" value="Aminotrans_3"/>
</dbReference>
<dbReference type="GO" id="GO:0008483">
    <property type="term" value="F:transaminase activity"/>
    <property type="evidence" value="ECO:0007669"/>
    <property type="project" value="UniProtKB-KW"/>
</dbReference>
<accession>A0A1G8Z2E3</accession>
<dbReference type="InterPro" id="IPR015424">
    <property type="entry name" value="PyrdxlP-dep_Trfase"/>
</dbReference>
<gene>
    <name evidence="5" type="ORF">SAMN05216186_104176</name>
</gene>
<evidence type="ECO:0000256" key="2">
    <source>
        <dbReference type="ARBA" id="ARBA00022576"/>
    </source>
</evidence>
<dbReference type="STRING" id="137658.SAMN05216186_104176"/>
<reference evidence="5 6" key="1">
    <citation type="submission" date="2016-10" db="EMBL/GenBank/DDBJ databases">
        <authorList>
            <person name="de Groot N.N."/>
        </authorList>
    </citation>
    <scope>NUCLEOTIDE SEQUENCE [LARGE SCALE GENOMIC DNA]</scope>
    <source>
        <strain evidence="5 6">JCM 21544</strain>
    </source>
</reference>
<dbReference type="RefSeq" id="WP_084334154.1">
    <property type="nucleotide sequence ID" value="NZ_FNFD01000004.1"/>
</dbReference>
<dbReference type="PANTHER" id="PTHR11986:SF79">
    <property type="entry name" value="ACETYLORNITHINE AMINOTRANSFERASE, MITOCHONDRIAL"/>
    <property type="match status" value="1"/>
</dbReference>
<dbReference type="AlphaFoldDB" id="A0A1G8Z2E3"/>
<dbReference type="InterPro" id="IPR050103">
    <property type="entry name" value="Class-III_PLP-dep_AT"/>
</dbReference>
<dbReference type="SUPFAM" id="SSF53383">
    <property type="entry name" value="PLP-dependent transferases"/>
    <property type="match status" value="1"/>
</dbReference>
<keyword evidence="2 5" id="KW-0032">Aminotransferase</keyword>
<evidence type="ECO:0000313" key="5">
    <source>
        <dbReference type="EMBL" id="SDK09163.1"/>
    </source>
</evidence>
<protein>
    <submittedName>
        <fullName evidence="5">Acetylornithine/succinyldiaminopimelate/putrescine aminotransferase</fullName>
    </submittedName>
</protein>
<dbReference type="InterPro" id="IPR049704">
    <property type="entry name" value="Aminotrans_3_PPA_site"/>
</dbReference>
<dbReference type="InterPro" id="IPR015421">
    <property type="entry name" value="PyrdxlP-dep_Trfase_major"/>
</dbReference>
<evidence type="ECO:0000256" key="1">
    <source>
        <dbReference type="ARBA" id="ARBA00001933"/>
    </source>
</evidence>
<dbReference type="EMBL" id="FNFD01000004">
    <property type="protein sequence ID" value="SDK09163.1"/>
    <property type="molecule type" value="Genomic_DNA"/>
</dbReference>
<dbReference type="GO" id="GO:0030170">
    <property type="term" value="F:pyridoxal phosphate binding"/>
    <property type="evidence" value="ECO:0007669"/>
    <property type="project" value="InterPro"/>
</dbReference>
<keyword evidence="6" id="KW-1185">Reference proteome</keyword>
<proteinExistence type="predicted"/>
<evidence type="ECO:0000256" key="3">
    <source>
        <dbReference type="ARBA" id="ARBA00022679"/>
    </source>
</evidence>
<keyword evidence="3 5" id="KW-0808">Transferase</keyword>
<comment type="cofactor">
    <cofactor evidence="1">
        <name>pyridoxal 5'-phosphate</name>
        <dbReference type="ChEBI" id="CHEBI:597326"/>
    </cofactor>
</comment>
<dbReference type="PROSITE" id="PS00600">
    <property type="entry name" value="AA_TRANSFER_CLASS_3"/>
    <property type="match status" value="1"/>
</dbReference>
<evidence type="ECO:0000313" key="6">
    <source>
        <dbReference type="Proteomes" id="UP000198706"/>
    </source>
</evidence>
<sequence>MLAENRLAFATTTDDNRLNYQRFVRPLTGRLLEALRLDVEYVFGEGDTLEYFDEHGERVQVYDFLGGYGALLFGHNHPQLVDTAIDLLRAGRPFAVQASLRGYSAQLGRKLNDMLQARLGREYVTTLANSGTEAAEAALKHAQLAHRNRKQALLDRQEARLLKLRNQQHPERLPLAPESARLLRSLLGEKIETFAQAVTAVRRLNRERFLETGALFCCLNKSYHGKTAGAVNLTENELYRSPFVSIGPSVLFVDRRDPADFEQQARANRLRYFSLALDEQRRVTVQSHDFCNIAALFVEPIQGEGGVHVLDGDYLAALRRICDEHGIHLVFDEIQSGMGRTGHFLASEPSGVRADCYLLSKSLGGGLAKIASVSIARDCFEEDFSLIHTSTFAEDDFSSAIALRGLELLESDRSILRNCREVGAEIKAALLDLQRRYPEVIAEVRGEGLMLAIEFADQGEAESHGLRALACSELIGFVYAGYLLHEHRIRVAPLLSNNNVLRLEPAACVGRQARQQLYAALDRLCLALRQQHFHELVKFIVGQATPGRHGPLADYRGRCFSTPPEEVVDRTVGFLMHFVDASNMHLFDPSCEQFSLAELEDLLERCYLFLKPFRMHAHVLYSKTGKKVRLQPFGLAITSEMIQRHMQARDLEPVQTLIETGIDKAVAAGCEVLGFGGFTSIVMQNCKAVREETLAVTTGNSLTVGMGYEALLQAAAEAGIDLDSACFAAIGANGNIGSLYCELMAEKVPSLVLIGRPGRERALQALAARLYAQAFRRLRAALARKGGLVRLAEEHTLAARLAELPAARRWLEDETDDATIGTRLYHGLLDALGDEAPVRISTDPADIRHADLILGASNQTGSLILAEYLRPGPVVICDVALPADTHPSVANQRPDVRVIKGGLVRVPPAPDYVAARNAHLGVRDFLLEGLPIPPEHVFACMGETLLMGLTGITSHYSRGDVRQEQVREMLELARLHGFTLGDLKTGRSF</sequence>